<evidence type="ECO:0000313" key="2">
    <source>
        <dbReference type="Proteomes" id="UP000708208"/>
    </source>
</evidence>
<accession>A0A8J2LHF5</accession>
<organism evidence="1 2">
    <name type="scientific">Allacma fusca</name>
    <dbReference type="NCBI Taxonomy" id="39272"/>
    <lineage>
        <taxon>Eukaryota</taxon>
        <taxon>Metazoa</taxon>
        <taxon>Ecdysozoa</taxon>
        <taxon>Arthropoda</taxon>
        <taxon>Hexapoda</taxon>
        <taxon>Collembola</taxon>
        <taxon>Symphypleona</taxon>
        <taxon>Sminthuridae</taxon>
        <taxon>Allacma</taxon>
    </lineage>
</organism>
<proteinExistence type="predicted"/>
<dbReference type="AlphaFoldDB" id="A0A8J2LHF5"/>
<evidence type="ECO:0000313" key="1">
    <source>
        <dbReference type="EMBL" id="CAG7832016.1"/>
    </source>
</evidence>
<name>A0A8J2LHF5_9HEXA</name>
<feature type="non-terminal residue" evidence="1">
    <location>
        <position position="1"/>
    </location>
</feature>
<sequence length="37" mass="4311">MDPNDRIQFFQIRSMDIVKGLKRCLIGLYSTVDNVHS</sequence>
<dbReference type="EMBL" id="CAJVCH010563099">
    <property type="protein sequence ID" value="CAG7832016.1"/>
    <property type="molecule type" value="Genomic_DNA"/>
</dbReference>
<keyword evidence="2" id="KW-1185">Reference proteome</keyword>
<protein>
    <submittedName>
        <fullName evidence="1">Uncharacterized protein</fullName>
    </submittedName>
</protein>
<reference evidence="1" key="1">
    <citation type="submission" date="2021-06" db="EMBL/GenBank/DDBJ databases">
        <authorList>
            <person name="Hodson N. C."/>
            <person name="Mongue J. A."/>
            <person name="Jaron S. K."/>
        </authorList>
    </citation>
    <scope>NUCLEOTIDE SEQUENCE</scope>
</reference>
<dbReference type="Proteomes" id="UP000708208">
    <property type="component" value="Unassembled WGS sequence"/>
</dbReference>
<gene>
    <name evidence="1" type="ORF">AFUS01_LOCUS41730</name>
</gene>
<comment type="caution">
    <text evidence="1">The sequence shown here is derived from an EMBL/GenBank/DDBJ whole genome shotgun (WGS) entry which is preliminary data.</text>
</comment>